<feature type="domain" description="RNA polymerase Rpb2" evidence="9">
    <location>
        <begin position="226"/>
        <end position="388"/>
    </location>
</feature>
<dbReference type="AlphaFoldDB" id="A0ABC8RPA8"/>
<evidence type="ECO:0000256" key="1">
    <source>
        <dbReference type="ARBA" id="ARBA00006835"/>
    </source>
</evidence>
<evidence type="ECO:0000256" key="2">
    <source>
        <dbReference type="ARBA" id="ARBA00012418"/>
    </source>
</evidence>
<evidence type="ECO:0000259" key="10">
    <source>
        <dbReference type="Pfam" id="PF04563"/>
    </source>
</evidence>
<dbReference type="InterPro" id="IPR007644">
    <property type="entry name" value="RNA_pol_bsu_protrusion"/>
</dbReference>
<feature type="domain" description="RNA polymerase beta subunit protrusion" evidence="10">
    <location>
        <begin position="30"/>
        <end position="424"/>
    </location>
</feature>
<protein>
    <recommendedName>
        <fullName evidence="2">DNA-directed RNA polymerase</fullName>
        <ecNumber evidence="2">2.7.7.6</ecNumber>
    </recommendedName>
</protein>
<dbReference type="Pfam" id="PF04561">
    <property type="entry name" value="RNA_pol_Rpb2_2"/>
    <property type="match status" value="1"/>
</dbReference>
<dbReference type="Pfam" id="PF04563">
    <property type="entry name" value="RNA_pol_Rpb2_1"/>
    <property type="match status" value="1"/>
</dbReference>
<comment type="catalytic activity">
    <reaction evidence="7">
        <text>RNA(n) + a ribonucleoside 5'-triphosphate = RNA(n+1) + diphosphate</text>
        <dbReference type="Rhea" id="RHEA:21248"/>
        <dbReference type="Rhea" id="RHEA-COMP:14527"/>
        <dbReference type="Rhea" id="RHEA-COMP:17342"/>
        <dbReference type="ChEBI" id="CHEBI:33019"/>
        <dbReference type="ChEBI" id="CHEBI:61557"/>
        <dbReference type="ChEBI" id="CHEBI:140395"/>
        <dbReference type="EC" id="2.7.7.6"/>
    </reaction>
</comment>
<gene>
    <name evidence="13" type="ORF">ILEXP_LOCUS14503</name>
</gene>
<dbReference type="InterPro" id="IPR007645">
    <property type="entry name" value="RNA_pol_Rpb2_3"/>
</dbReference>
<dbReference type="Gene3D" id="3.90.1100.10">
    <property type="match status" value="2"/>
</dbReference>
<dbReference type="Pfam" id="PF04565">
    <property type="entry name" value="RNA_pol_Rpb2_3"/>
    <property type="match status" value="1"/>
</dbReference>
<dbReference type="FunFam" id="3.90.1100.10:FF:000012">
    <property type="entry name" value="DNA-directed RNA polymerase subunit beta"/>
    <property type="match status" value="1"/>
</dbReference>
<evidence type="ECO:0000256" key="8">
    <source>
        <dbReference type="RuleBase" id="RU000434"/>
    </source>
</evidence>
<keyword evidence="3" id="KW-0240">DNA-directed RNA polymerase</keyword>
<dbReference type="Gene3D" id="3.90.1110.10">
    <property type="entry name" value="RNA polymerase Rpb2, domain 2"/>
    <property type="match status" value="1"/>
</dbReference>
<reference evidence="13 14" key="1">
    <citation type="submission" date="2024-02" db="EMBL/GenBank/DDBJ databases">
        <authorList>
            <person name="Vignale AGUSTIN F."/>
            <person name="Sosa J E."/>
            <person name="Modenutti C."/>
        </authorList>
    </citation>
    <scope>NUCLEOTIDE SEQUENCE [LARGE SCALE GENOMIC DNA]</scope>
</reference>
<evidence type="ECO:0000256" key="5">
    <source>
        <dbReference type="ARBA" id="ARBA00022695"/>
    </source>
</evidence>
<accession>A0ABC8RPA8</accession>
<name>A0ABC8RPA8_9AQUA</name>
<dbReference type="GO" id="GO:0000428">
    <property type="term" value="C:DNA-directed RNA polymerase complex"/>
    <property type="evidence" value="ECO:0007669"/>
    <property type="project" value="UniProtKB-KW"/>
</dbReference>
<dbReference type="Pfam" id="PF04566">
    <property type="entry name" value="RNA_pol_Rpb2_4"/>
    <property type="match status" value="1"/>
</dbReference>
<dbReference type="InterPro" id="IPR015712">
    <property type="entry name" value="DNA-dir_RNA_pol_su2"/>
</dbReference>
<dbReference type="EMBL" id="CAUOFW020001602">
    <property type="protein sequence ID" value="CAK9146647.1"/>
    <property type="molecule type" value="Genomic_DNA"/>
</dbReference>
<feature type="domain" description="RNA polymerase Rpb2" evidence="12">
    <location>
        <begin position="561"/>
        <end position="595"/>
    </location>
</feature>
<evidence type="ECO:0000313" key="14">
    <source>
        <dbReference type="Proteomes" id="UP001642360"/>
    </source>
</evidence>
<dbReference type="EC" id="2.7.7.6" evidence="2"/>
<feature type="domain" description="RNA polymerase Rpb2" evidence="11">
    <location>
        <begin position="464"/>
        <end position="524"/>
    </location>
</feature>
<dbReference type="InterPro" id="IPR007646">
    <property type="entry name" value="RNA_pol_Rpb2_4"/>
</dbReference>
<evidence type="ECO:0000259" key="11">
    <source>
        <dbReference type="Pfam" id="PF04565"/>
    </source>
</evidence>
<keyword evidence="5" id="KW-0548">Nucleotidyltransferase</keyword>
<dbReference type="InterPro" id="IPR037034">
    <property type="entry name" value="RNA_pol_Rpb2_2_sf"/>
</dbReference>
<evidence type="ECO:0000259" key="9">
    <source>
        <dbReference type="Pfam" id="PF04561"/>
    </source>
</evidence>
<dbReference type="PANTHER" id="PTHR20856">
    <property type="entry name" value="DNA-DIRECTED RNA POLYMERASE I SUBUNIT 2"/>
    <property type="match status" value="1"/>
</dbReference>
<evidence type="ECO:0000256" key="3">
    <source>
        <dbReference type="ARBA" id="ARBA00022478"/>
    </source>
</evidence>
<evidence type="ECO:0000259" key="12">
    <source>
        <dbReference type="Pfam" id="PF04566"/>
    </source>
</evidence>
<proteinExistence type="inferred from homology"/>
<evidence type="ECO:0000256" key="4">
    <source>
        <dbReference type="ARBA" id="ARBA00022679"/>
    </source>
</evidence>
<evidence type="ECO:0000256" key="6">
    <source>
        <dbReference type="ARBA" id="ARBA00023163"/>
    </source>
</evidence>
<sequence>MDSTSIRELGDDFLKRFCRKASTAFFEQYGLISHQINSYNDFIENGIQKVFDSIGEIVVEPGYDPSKKGESDWRYASVKFGKVILERPSFWTGEKFSADSGKESLDLLPRHARLQNMTYSSRMKVQTHVQVYTKKMVRSDKFKTGKEQYLDKETIFEDNRDVIIGRIPVMVKSELCWMNGVDKNDCDFDHGGYFLIKGAEKTFIAQEQICLTRLWVTSSPTWTVAYRPVFKRRRVYVKLIETPSNEHIRGGEKVLTVYFSVAEIPIWILFFALGVSSDKEVVNLIDSDLEDASIVNILVASIHDADKNSEGFRKGKNALNHVEKLIRDCKFPPAESIEECISNYLFPNLSGFKQKARFLGYMVKCLLLAYTGRRKVDNRDDFRNKRLELAGELLERELRVHIKHAERRMVKAMQRDLYGDRDLHPIEHYLDASIITNGLSRAFSTGAWSHPYKKMERISGVVAMLRRTNPLQTAADMRKTRQQVVYTGKVGDARYPHPSHWGKICFLSTPDGENCGLVKNLASMGLVSTNVLEPLLEQLLDCGMEKLVDDTSTSLRGKDKVFLNGDWVGVCEDPALFAVKLRSKRRRMKLPHQVKHVNLISYIL</sequence>
<evidence type="ECO:0000313" key="13">
    <source>
        <dbReference type="EMBL" id="CAK9146647.1"/>
    </source>
</evidence>
<dbReference type="InterPro" id="IPR007642">
    <property type="entry name" value="RNA_pol_Rpb2_2"/>
</dbReference>
<keyword evidence="4" id="KW-0808">Transferase</keyword>
<dbReference type="SUPFAM" id="SSF64484">
    <property type="entry name" value="beta and beta-prime subunits of DNA dependent RNA-polymerase"/>
    <property type="match status" value="1"/>
</dbReference>
<dbReference type="Proteomes" id="UP001642360">
    <property type="component" value="Unassembled WGS sequence"/>
</dbReference>
<keyword evidence="6" id="KW-0804">Transcription</keyword>
<comment type="caution">
    <text evidence="13">The sequence shown here is derived from an EMBL/GenBank/DDBJ whole genome shotgun (WGS) entry which is preliminary data.</text>
</comment>
<dbReference type="FunFam" id="3.90.1100.10:FF:000015">
    <property type="entry name" value="DNA-directed RNA polymerase subunit beta"/>
    <property type="match status" value="1"/>
</dbReference>
<evidence type="ECO:0000256" key="7">
    <source>
        <dbReference type="ARBA" id="ARBA00048552"/>
    </source>
</evidence>
<organism evidence="13 14">
    <name type="scientific">Ilex paraguariensis</name>
    <name type="common">yerba mate</name>
    <dbReference type="NCBI Taxonomy" id="185542"/>
    <lineage>
        <taxon>Eukaryota</taxon>
        <taxon>Viridiplantae</taxon>
        <taxon>Streptophyta</taxon>
        <taxon>Embryophyta</taxon>
        <taxon>Tracheophyta</taxon>
        <taxon>Spermatophyta</taxon>
        <taxon>Magnoliopsida</taxon>
        <taxon>eudicotyledons</taxon>
        <taxon>Gunneridae</taxon>
        <taxon>Pentapetalae</taxon>
        <taxon>asterids</taxon>
        <taxon>campanulids</taxon>
        <taxon>Aquifoliales</taxon>
        <taxon>Aquifoliaceae</taxon>
        <taxon>Ilex</taxon>
    </lineage>
</organism>
<dbReference type="GO" id="GO:0003899">
    <property type="term" value="F:DNA-directed RNA polymerase activity"/>
    <property type="evidence" value="ECO:0007669"/>
    <property type="project" value="UniProtKB-EC"/>
</dbReference>
<keyword evidence="14" id="KW-1185">Reference proteome</keyword>
<comment type="similarity">
    <text evidence="1 8">Belongs to the RNA polymerase beta chain family.</text>
</comment>